<dbReference type="Pfam" id="PF04860">
    <property type="entry name" value="Phage_portal"/>
    <property type="match status" value="1"/>
</dbReference>
<accession>B2IFS3</accession>
<dbReference type="KEGG" id="bid:Bind_0634"/>
<keyword evidence="2" id="KW-1185">Reference proteome</keyword>
<dbReference type="RefSeq" id="WP_012383642.1">
    <property type="nucleotide sequence ID" value="NC_010581.1"/>
</dbReference>
<dbReference type="Proteomes" id="UP000001695">
    <property type="component" value="Chromosome"/>
</dbReference>
<name>B2IFS3_BEII9</name>
<dbReference type="eggNOG" id="COG4695">
    <property type="taxonomic scope" value="Bacteria"/>
</dbReference>
<proteinExistence type="predicted"/>
<evidence type="ECO:0008006" key="3">
    <source>
        <dbReference type="Google" id="ProtNLM"/>
    </source>
</evidence>
<organism evidence="1 2">
    <name type="scientific">Beijerinckia indica subsp. indica (strain ATCC 9039 / DSM 1715 / NCIMB 8712)</name>
    <dbReference type="NCBI Taxonomy" id="395963"/>
    <lineage>
        <taxon>Bacteria</taxon>
        <taxon>Pseudomonadati</taxon>
        <taxon>Pseudomonadota</taxon>
        <taxon>Alphaproteobacteria</taxon>
        <taxon>Hyphomicrobiales</taxon>
        <taxon>Beijerinckiaceae</taxon>
        <taxon>Beijerinckia</taxon>
    </lineage>
</organism>
<evidence type="ECO:0000313" key="2">
    <source>
        <dbReference type="Proteomes" id="UP000001695"/>
    </source>
</evidence>
<protein>
    <recommendedName>
        <fullName evidence="3">Phage portal protein</fullName>
    </recommendedName>
</protein>
<reference evidence="1 2" key="2">
    <citation type="journal article" date="2010" name="J. Bacteriol.">
        <title>Complete genome sequence of Beijerinckia indica subsp. indica.</title>
        <authorList>
            <person name="Tamas I."/>
            <person name="Dedysh S.N."/>
            <person name="Liesack W."/>
            <person name="Stott M.B."/>
            <person name="Alam M."/>
            <person name="Murrell J.C."/>
            <person name="Dunfield P.F."/>
        </authorList>
    </citation>
    <scope>NUCLEOTIDE SEQUENCE [LARGE SCALE GENOMIC DNA]</scope>
    <source>
        <strain evidence="2">ATCC 9039 / DSM 1715 / NCIMB 8712</strain>
    </source>
</reference>
<dbReference type="OrthoDB" id="7524317at2"/>
<sequence length="454" mass="51574">MVERQGIQGIPLSPYQINVNYSGARMNNYSGDASGWFGPQDPLAPFAPSSVAGRQWDYQPGFNLSVASRPFAPIGFTELRAFADGYDLLRLAIETRKDQIVRLKWSIKPRANRKFDPLKIQAIDHFLTRPDGQHTWDTWLRMLLEDLFVIDAPAIYMQRDMSGRLIGLLPIDGATIKPVIDDWGRTPQPYIEKDEIVYPVAYQQILKGIPAVDYSAQDLIYRPRNVRTHRAYGYSPVEQIISTVNIALRRQAFILDYYTEGNIPASLIGVPENWTPDQIASYQRYWDAYFEGTEGRRRKAKFVPGGVAKTFIQIQEPELKNLFDDWLARLICFAFSISPQALVPQNNRATAETQKDLAEEEGFHPLLTWIKFLIDDIIEREFQAPELEFIWGNETKIDPAVQATILSDYTSKGVMTLNEARVELGLLPLPDPTADMPMVLTATGYVPIGNNIEK</sequence>
<dbReference type="AlphaFoldDB" id="B2IFS3"/>
<dbReference type="InterPro" id="IPR006944">
    <property type="entry name" value="Phage/GTA_portal"/>
</dbReference>
<evidence type="ECO:0000313" key="1">
    <source>
        <dbReference type="EMBL" id="ACB94284.1"/>
    </source>
</evidence>
<dbReference type="STRING" id="395963.Bind_0634"/>
<dbReference type="HOGENOM" id="CLU_609445_0_0_5"/>
<gene>
    <name evidence="1" type="ordered locus">Bind_0634</name>
</gene>
<dbReference type="EMBL" id="CP001016">
    <property type="protein sequence ID" value="ACB94284.1"/>
    <property type="molecule type" value="Genomic_DNA"/>
</dbReference>
<reference evidence="2" key="1">
    <citation type="submission" date="2008-03" db="EMBL/GenBank/DDBJ databases">
        <title>Complete sequence of chromosome of Beijerinckia indica subsp. indica ATCC 9039.</title>
        <authorList>
            <consortium name="US DOE Joint Genome Institute"/>
            <person name="Copeland A."/>
            <person name="Lucas S."/>
            <person name="Lapidus A."/>
            <person name="Glavina del Rio T."/>
            <person name="Dalin E."/>
            <person name="Tice H."/>
            <person name="Bruce D."/>
            <person name="Goodwin L."/>
            <person name="Pitluck S."/>
            <person name="LaButti K."/>
            <person name="Schmutz J."/>
            <person name="Larimer F."/>
            <person name="Land M."/>
            <person name="Hauser L."/>
            <person name="Kyrpides N."/>
            <person name="Mikhailova N."/>
            <person name="Dunfield P.F."/>
            <person name="Dedysh S.N."/>
            <person name="Liesack W."/>
            <person name="Saw J.H."/>
            <person name="Alam M."/>
            <person name="Chen Y."/>
            <person name="Murrell J.C."/>
            <person name="Richardson P."/>
        </authorList>
    </citation>
    <scope>NUCLEOTIDE SEQUENCE [LARGE SCALE GENOMIC DNA]</scope>
    <source>
        <strain evidence="2">ATCC 9039 / DSM 1715 / NCIMB 8712</strain>
    </source>
</reference>